<comment type="caution">
    <text evidence="2">The sequence shown here is derived from an EMBL/GenBank/DDBJ whole genome shotgun (WGS) entry which is preliminary data.</text>
</comment>
<sequence>MKYSLRVGSLSLGVGSLLLAACGSTATASVTRPLAPNYSTVLETKTGDLFAEVRAYQHGQVLEAKGGVLRLMTPQGVSTRGGVNLSLTPNGNTAWAAVIAAIDLYVSPIYVGPIGSWTPAELSTAVAPFPGSVVPLNANAAVALVGSKAHGTGRQELVKIASNGTVDQLIATNPTLEQVASLGRCQAPVYESVAGSGADPTLLARCANPSLVALVSPLQGTGVWDRAPKGSAFVGFSRLVHLKGSRGSVAAAVVAPMRGGADRVELIGSLTSKQVVTLKGVPAASPSFAVSATREWVLIPLAGGRSQVVEFSSKGALLGDVSGPLQGQGLGISNGGHPLVIAGNPNGTAVTLWRQGTRGFVKGGSFTIPQGVNG</sequence>
<evidence type="ECO:0000313" key="2">
    <source>
        <dbReference type="EMBL" id="MEX6428706.1"/>
    </source>
</evidence>
<keyword evidence="1" id="KW-0732">Signal</keyword>
<evidence type="ECO:0000256" key="1">
    <source>
        <dbReference type="SAM" id="SignalP"/>
    </source>
</evidence>
<gene>
    <name evidence="2" type="ORF">AB6A68_02490</name>
</gene>
<evidence type="ECO:0000313" key="3">
    <source>
        <dbReference type="Proteomes" id="UP001560267"/>
    </source>
</evidence>
<accession>A0ABV3XZH3</accession>
<dbReference type="PROSITE" id="PS51257">
    <property type="entry name" value="PROKAR_LIPOPROTEIN"/>
    <property type="match status" value="1"/>
</dbReference>
<reference evidence="2 3" key="1">
    <citation type="submission" date="2024-07" db="EMBL/GenBank/DDBJ databases">
        <title>Draft Genome Sequence of Ferrimicrobium acidiphilum Strain YE2023, Isolated from a Pulp of Bioleach Reactor.</title>
        <authorList>
            <person name="Elkina Y.A."/>
            <person name="Bulaeva A.G."/>
            <person name="Beletsky A.V."/>
            <person name="Mardanov A.V."/>
        </authorList>
    </citation>
    <scope>NUCLEOTIDE SEQUENCE [LARGE SCALE GENOMIC DNA]</scope>
    <source>
        <strain evidence="2 3">YE2023</strain>
    </source>
</reference>
<dbReference type="EMBL" id="JBFSHR010000005">
    <property type="protein sequence ID" value="MEX6428706.1"/>
    <property type="molecule type" value="Genomic_DNA"/>
</dbReference>
<name>A0ABV3XZH3_9ACTN</name>
<proteinExistence type="predicted"/>
<dbReference type="RefSeq" id="WP_369084175.1">
    <property type="nucleotide sequence ID" value="NZ_JBFSHR010000005.1"/>
</dbReference>
<protein>
    <submittedName>
        <fullName evidence="2">Uncharacterized protein</fullName>
    </submittedName>
</protein>
<feature type="signal peptide" evidence="1">
    <location>
        <begin position="1"/>
        <end position="20"/>
    </location>
</feature>
<feature type="chain" id="PRO_5047144210" evidence="1">
    <location>
        <begin position="21"/>
        <end position="374"/>
    </location>
</feature>
<dbReference type="Proteomes" id="UP001560267">
    <property type="component" value="Unassembled WGS sequence"/>
</dbReference>
<keyword evidence="3" id="KW-1185">Reference proteome</keyword>
<organism evidence="2 3">
    <name type="scientific">Ferrimicrobium acidiphilum</name>
    <dbReference type="NCBI Taxonomy" id="121039"/>
    <lineage>
        <taxon>Bacteria</taxon>
        <taxon>Bacillati</taxon>
        <taxon>Actinomycetota</taxon>
        <taxon>Acidimicrobiia</taxon>
        <taxon>Acidimicrobiales</taxon>
        <taxon>Acidimicrobiaceae</taxon>
        <taxon>Ferrimicrobium</taxon>
    </lineage>
</organism>